<reference evidence="2 5" key="2">
    <citation type="submission" date="2021-01" db="EMBL/GenBank/DDBJ databases">
        <title>Whole genome shotgun sequence of Actinoplanes lobatus NBRC 12513.</title>
        <authorList>
            <person name="Komaki H."/>
            <person name="Tamura T."/>
        </authorList>
    </citation>
    <scope>NUCLEOTIDE SEQUENCE [LARGE SCALE GENOMIC DNA]</scope>
    <source>
        <strain evidence="2 5">NBRC 12513</strain>
    </source>
</reference>
<accession>A0A7W7HCB8</accession>
<comment type="caution">
    <text evidence="3">The sequence shown here is derived from an EMBL/GenBank/DDBJ whole genome shotgun (WGS) entry which is preliminary data.</text>
</comment>
<keyword evidence="5" id="KW-1185">Reference proteome</keyword>
<keyword evidence="1" id="KW-0472">Membrane</keyword>
<keyword evidence="1" id="KW-1133">Transmembrane helix</keyword>
<sequence>MPARLDEMFTALSVDADGTPMPLAAEVRGRENRRGRTRAVVAGVALAAAFAGGAFLVQRPASPPAPLPVATMPLAIPDSVFLQPEEIRESRYPKDSEVAMLPSLCGADLDAAGRIGLRRQEHIVYRNLTTPMNRSFDAYVEQTVTVFEGDGAERYMEALRSAVASCPGETITDHLPRGPRSTPVPSAELRYRMLAPVGVGDDALLIEQIEPLIAQSTNREIKATDRIAAFRVGDTVVTMDFNATQITPVVDEANMERLIRAAHRRLVDWR</sequence>
<protein>
    <submittedName>
        <fullName evidence="3">Uncharacterized protein</fullName>
    </submittedName>
</protein>
<dbReference type="Proteomes" id="UP000590511">
    <property type="component" value="Unassembled WGS sequence"/>
</dbReference>
<keyword evidence="1" id="KW-0812">Transmembrane</keyword>
<evidence type="ECO:0000313" key="3">
    <source>
        <dbReference type="EMBL" id="MBB4747920.1"/>
    </source>
</evidence>
<evidence type="ECO:0000313" key="4">
    <source>
        <dbReference type="Proteomes" id="UP000590511"/>
    </source>
</evidence>
<dbReference type="RefSeq" id="WP_188120489.1">
    <property type="nucleotide sequence ID" value="NZ_BOMP01000071.1"/>
</dbReference>
<reference evidence="3 4" key="1">
    <citation type="submission" date="2020-08" db="EMBL/GenBank/DDBJ databases">
        <title>Sequencing the genomes of 1000 actinobacteria strains.</title>
        <authorList>
            <person name="Klenk H.-P."/>
        </authorList>
    </citation>
    <scope>NUCLEOTIDE SEQUENCE [LARGE SCALE GENOMIC DNA]</scope>
    <source>
        <strain evidence="3 4">DSM 43150</strain>
    </source>
</reference>
<organism evidence="3 4">
    <name type="scientific">Actinoplanes lobatus</name>
    <dbReference type="NCBI Taxonomy" id="113568"/>
    <lineage>
        <taxon>Bacteria</taxon>
        <taxon>Bacillati</taxon>
        <taxon>Actinomycetota</taxon>
        <taxon>Actinomycetes</taxon>
        <taxon>Micromonosporales</taxon>
        <taxon>Micromonosporaceae</taxon>
        <taxon>Actinoplanes</taxon>
    </lineage>
</organism>
<proteinExistence type="predicted"/>
<evidence type="ECO:0000313" key="5">
    <source>
        <dbReference type="Proteomes" id="UP000631312"/>
    </source>
</evidence>
<name>A0A7W7HCB8_9ACTN</name>
<evidence type="ECO:0000313" key="2">
    <source>
        <dbReference type="EMBL" id="GIE41613.1"/>
    </source>
</evidence>
<feature type="transmembrane region" description="Helical" evidence="1">
    <location>
        <begin position="39"/>
        <end position="57"/>
    </location>
</feature>
<evidence type="ECO:0000256" key="1">
    <source>
        <dbReference type="SAM" id="Phobius"/>
    </source>
</evidence>
<gene>
    <name evidence="2" type="ORF">Alo02nite_45110</name>
    <name evidence="3" type="ORF">BJ964_002081</name>
</gene>
<dbReference type="Proteomes" id="UP000631312">
    <property type="component" value="Unassembled WGS sequence"/>
</dbReference>
<dbReference type="AlphaFoldDB" id="A0A7W7HCB8"/>
<dbReference type="EMBL" id="BOMP01000071">
    <property type="protein sequence ID" value="GIE41613.1"/>
    <property type="molecule type" value="Genomic_DNA"/>
</dbReference>
<dbReference type="EMBL" id="JACHNC010000001">
    <property type="protein sequence ID" value="MBB4747920.1"/>
    <property type="molecule type" value="Genomic_DNA"/>
</dbReference>